<name>A0AAV9DYG4_ACOCL</name>
<proteinExistence type="predicted"/>
<accession>A0AAV9DYG4</accession>
<gene>
    <name evidence="1" type="ORF">QJS10_CPA10g01384</name>
</gene>
<organism evidence="1 2">
    <name type="scientific">Acorus calamus</name>
    <name type="common">Sweet flag</name>
    <dbReference type="NCBI Taxonomy" id="4465"/>
    <lineage>
        <taxon>Eukaryota</taxon>
        <taxon>Viridiplantae</taxon>
        <taxon>Streptophyta</taxon>
        <taxon>Embryophyta</taxon>
        <taxon>Tracheophyta</taxon>
        <taxon>Spermatophyta</taxon>
        <taxon>Magnoliopsida</taxon>
        <taxon>Liliopsida</taxon>
        <taxon>Acoraceae</taxon>
        <taxon>Acorus</taxon>
    </lineage>
</organism>
<reference evidence="1" key="2">
    <citation type="submission" date="2023-06" db="EMBL/GenBank/DDBJ databases">
        <authorList>
            <person name="Ma L."/>
            <person name="Liu K.-W."/>
            <person name="Li Z."/>
            <person name="Hsiao Y.-Y."/>
            <person name="Qi Y."/>
            <person name="Fu T."/>
            <person name="Tang G."/>
            <person name="Zhang D."/>
            <person name="Sun W.-H."/>
            <person name="Liu D.-K."/>
            <person name="Li Y."/>
            <person name="Chen G.-Z."/>
            <person name="Liu X.-D."/>
            <person name="Liao X.-Y."/>
            <person name="Jiang Y.-T."/>
            <person name="Yu X."/>
            <person name="Hao Y."/>
            <person name="Huang J."/>
            <person name="Zhao X.-W."/>
            <person name="Ke S."/>
            <person name="Chen Y.-Y."/>
            <person name="Wu W.-L."/>
            <person name="Hsu J.-L."/>
            <person name="Lin Y.-F."/>
            <person name="Huang M.-D."/>
            <person name="Li C.-Y."/>
            <person name="Huang L."/>
            <person name="Wang Z.-W."/>
            <person name="Zhao X."/>
            <person name="Zhong W.-Y."/>
            <person name="Peng D.-H."/>
            <person name="Ahmad S."/>
            <person name="Lan S."/>
            <person name="Zhang J.-S."/>
            <person name="Tsai W.-C."/>
            <person name="Van De Peer Y."/>
            <person name="Liu Z.-J."/>
        </authorList>
    </citation>
    <scope>NUCLEOTIDE SEQUENCE</scope>
    <source>
        <strain evidence="1">CP</strain>
        <tissue evidence="1">Leaves</tissue>
    </source>
</reference>
<sequence length="109" mass="12635">MSENDHVWSRYMFGITAKCSHLTNNLAESFNAFIGDARAKPIIYCVDSIRIKIMSMMNHRRMVAERWKGVLVPEVQKQVIELSKNKGMFDVQGLLLTELKWMGKREGMK</sequence>
<reference evidence="1" key="1">
    <citation type="journal article" date="2023" name="Nat. Commun.">
        <title>Diploid and tetraploid genomes of Acorus and the evolution of monocots.</title>
        <authorList>
            <person name="Ma L."/>
            <person name="Liu K.W."/>
            <person name="Li Z."/>
            <person name="Hsiao Y.Y."/>
            <person name="Qi Y."/>
            <person name="Fu T."/>
            <person name="Tang G.D."/>
            <person name="Zhang D."/>
            <person name="Sun W.H."/>
            <person name="Liu D.K."/>
            <person name="Li Y."/>
            <person name="Chen G.Z."/>
            <person name="Liu X.D."/>
            <person name="Liao X.Y."/>
            <person name="Jiang Y.T."/>
            <person name="Yu X."/>
            <person name="Hao Y."/>
            <person name="Huang J."/>
            <person name="Zhao X.W."/>
            <person name="Ke S."/>
            <person name="Chen Y.Y."/>
            <person name="Wu W.L."/>
            <person name="Hsu J.L."/>
            <person name="Lin Y.F."/>
            <person name="Huang M.D."/>
            <person name="Li C.Y."/>
            <person name="Huang L."/>
            <person name="Wang Z.W."/>
            <person name="Zhao X."/>
            <person name="Zhong W.Y."/>
            <person name="Peng D.H."/>
            <person name="Ahmad S."/>
            <person name="Lan S."/>
            <person name="Zhang J.S."/>
            <person name="Tsai W.C."/>
            <person name="Van de Peer Y."/>
            <person name="Liu Z.J."/>
        </authorList>
    </citation>
    <scope>NUCLEOTIDE SEQUENCE</scope>
    <source>
        <strain evidence="1">CP</strain>
    </source>
</reference>
<evidence type="ECO:0000313" key="2">
    <source>
        <dbReference type="Proteomes" id="UP001180020"/>
    </source>
</evidence>
<dbReference type="AlphaFoldDB" id="A0AAV9DYG4"/>
<comment type="caution">
    <text evidence="1">The sequence shown here is derived from an EMBL/GenBank/DDBJ whole genome shotgun (WGS) entry which is preliminary data.</text>
</comment>
<evidence type="ECO:0000313" key="1">
    <source>
        <dbReference type="EMBL" id="KAK1305904.1"/>
    </source>
</evidence>
<protein>
    <submittedName>
        <fullName evidence="1">Uncharacterized protein</fullName>
    </submittedName>
</protein>
<keyword evidence="2" id="KW-1185">Reference proteome</keyword>
<dbReference type="Proteomes" id="UP001180020">
    <property type="component" value="Unassembled WGS sequence"/>
</dbReference>
<dbReference type="EMBL" id="JAUJYO010000010">
    <property type="protein sequence ID" value="KAK1305904.1"/>
    <property type="molecule type" value="Genomic_DNA"/>
</dbReference>